<sequence>MILAIRKYALPLLAAAVLLCLFMLLAIYYESAFLRKYDLMLVHAASRLQTPFLDDVFILISNSASRPSEFFLLAVFSLWCVIVKKRVAEPILLAASLIGVRYMNSWLKSVFERDRPAFQPVIEAPGFSFPSGHAMISLAFFFLLFIILSRVIGASRSKTKIILIVTGVFVFLVGFSRVYLGVHYPSDILAGFSAGLLWLMLSLALYKLIPHSKSPDHLKRR</sequence>
<comment type="caution">
    <text evidence="3">The sequence shown here is derived from an EMBL/GenBank/DDBJ whole genome shotgun (WGS) entry which is preliminary data.</text>
</comment>
<dbReference type="SMART" id="SM00014">
    <property type="entry name" value="acidPPc"/>
    <property type="match status" value="1"/>
</dbReference>
<reference evidence="3 4" key="1">
    <citation type="submission" date="2017-07" db="EMBL/GenBank/DDBJ databases">
        <title>Fictibacillus sp. nov. GDSW-R2A3 Genome sequencing and assembly.</title>
        <authorList>
            <person name="Mayilraj S."/>
        </authorList>
    </citation>
    <scope>NUCLEOTIDE SEQUENCE [LARGE SCALE GENOMIC DNA]</scope>
    <source>
        <strain evidence="3 4">GDSW-R2A3</strain>
    </source>
</reference>
<name>A0A235FBN2_9BACL</name>
<feature type="transmembrane region" description="Helical" evidence="1">
    <location>
        <begin position="12"/>
        <end position="29"/>
    </location>
</feature>
<accession>A0A235FBN2</accession>
<dbReference type="CDD" id="cd03392">
    <property type="entry name" value="PAP2_like_2"/>
    <property type="match status" value="1"/>
</dbReference>
<proteinExistence type="predicted"/>
<protein>
    <recommendedName>
        <fullName evidence="2">Phosphatidic acid phosphatase type 2/haloperoxidase domain-containing protein</fullName>
    </recommendedName>
</protein>
<dbReference type="PANTHER" id="PTHR14969:SF13">
    <property type="entry name" value="AT30094P"/>
    <property type="match status" value="1"/>
</dbReference>
<dbReference type="PANTHER" id="PTHR14969">
    <property type="entry name" value="SPHINGOSINE-1-PHOSPHATE PHOSPHOHYDROLASE"/>
    <property type="match status" value="1"/>
</dbReference>
<organism evidence="3 4">
    <name type="scientific">Fictibacillus aquaticus</name>
    <dbReference type="NCBI Taxonomy" id="2021314"/>
    <lineage>
        <taxon>Bacteria</taxon>
        <taxon>Bacillati</taxon>
        <taxon>Bacillota</taxon>
        <taxon>Bacilli</taxon>
        <taxon>Bacillales</taxon>
        <taxon>Fictibacillaceae</taxon>
        <taxon>Fictibacillus</taxon>
    </lineage>
</organism>
<feature type="transmembrane region" description="Helical" evidence="1">
    <location>
        <begin position="127"/>
        <end position="149"/>
    </location>
</feature>
<keyword evidence="4" id="KW-1185">Reference proteome</keyword>
<feature type="transmembrane region" description="Helical" evidence="1">
    <location>
        <begin position="161"/>
        <end position="182"/>
    </location>
</feature>
<evidence type="ECO:0000313" key="3">
    <source>
        <dbReference type="EMBL" id="OYD58357.1"/>
    </source>
</evidence>
<dbReference type="SUPFAM" id="SSF48317">
    <property type="entry name" value="Acid phosphatase/Vanadium-dependent haloperoxidase"/>
    <property type="match status" value="1"/>
</dbReference>
<feature type="transmembrane region" description="Helical" evidence="1">
    <location>
        <begin position="188"/>
        <end position="209"/>
    </location>
</feature>
<evidence type="ECO:0000256" key="1">
    <source>
        <dbReference type="SAM" id="Phobius"/>
    </source>
</evidence>
<keyword evidence="1" id="KW-1133">Transmembrane helix</keyword>
<feature type="domain" description="Phosphatidic acid phosphatase type 2/haloperoxidase" evidence="2">
    <location>
        <begin position="91"/>
        <end position="203"/>
    </location>
</feature>
<keyword evidence="1" id="KW-0472">Membrane</keyword>
<dbReference type="InterPro" id="IPR036938">
    <property type="entry name" value="PAP2/HPO_sf"/>
</dbReference>
<dbReference type="InterPro" id="IPR000326">
    <property type="entry name" value="PAP2/HPO"/>
</dbReference>
<evidence type="ECO:0000259" key="2">
    <source>
        <dbReference type="SMART" id="SM00014"/>
    </source>
</evidence>
<gene>
    <name evidence="3" type="ORF">CGZ90_00175</name>
</gene>
<keyword evidence="1" id="KW-0812">Transmembrane</keyword>
<dbReference type="Pfam" id="PF01569">
    <property type="entry name" value="PAP2"/>
    <property type="match status" value="1"/>
</dbReference>
<dbReference type="EMBL" id="NOII01000001">
    <property type="protein sequence ID" value="OYD58357.1"/>
    <property type="molecule type" value="Genomic_DNA"/>
</dbReference>
<dbReference type="Proteomes" id="UP000215059">
    <property type="component" value="Unassembled WGS sequence"/>
</dbReference>
<dbReference type="OrthoDB" id="9789113at2"/>
<dbReference type="Gene3D" id="1.20.144.10">
    <property type="entry name" value="Phosphatidic acid phosphatase type 2/haloperoxidase"/>
    <property type="match status" value="2"/>
</dbReference>
<dbReference type="AlphaFoldDB" id="A0A235FBN2"/>
<evidence type="ECO:0000313" key="4">
    <source>
        <dbReference type="Proteomes" id="UP000215059"/>
    </source>
</evidence>